<evidence type="ECO:0000256" key="5">
    <source>
        <dbReference type="ARBA" id="ARBA00022723"/>
    </source>
</evidence>
<dbReference type="InterPro" id="IPR020568">
    <property type="entry name" value="Ribosomal_Su5_D2-typ_SF"/>
</dbReference>
<evidence type="ECO:0000256" key="3">
    <source>
        <dbReference type="ARBA" id="ARBA00022679"/>
    </source>
</evidence>
<feature type="binding site" evidence="8">
    <location>
        <position position="499"/>
    </location>
    <ligand>
        <name>Mg(2+)</name>
        <dbReference type="ChEBI" id="CHEBI:18420"/>
    </ligand>
</feature>
<dbReference type="NCBIfam" id="TIGR03591">
    <property type="entry name" value="polynuc_phos"/>
    <property type="match status" value="1"/>
</dbReference>
<dbReference type="RefSeq" id="WP_039649683.1">
    <property type="nucleotide sequence ID" value="NZ_CP007770.1"/>
</dbReference>
<keyword evidence="5 8" id="KW-0479">Metal-binding</keyword>
<evidence type="ECO:0000313" key="10">
    <source>
        <dbReference type="EMBL" id="AJC87551.1"/>
    </source>
</evidence>
<dbReference type="Pfam" id="PF03725">
    <property type="entry name" value="RNase_PH_C"/>
    <property type="match status" value="1"/>
</dbReference>
<sequence>MQHEINVNNHIEFFDTDKVAKQAAGAVLMREKNAVVLATVAREDKMVEEDFLPLTVQYIEKAYAAGKIPGGYIKRETKPGDNETLSARIIDRSLRPLFPKGYAYPTQIVVMVLSVDSEVDLQVMSLNAAGVALYLSDIPIKAPVCGVRIGRIDNEFILNPSNSELKNSTLDLYVAGVKDELLMIEMRALANKKDDLHFINELSEDDTLRALELASSAILKGSNEYEKTFAAYRKISNLKYKIENSYDELVGFIKNSYLVKLKIAINQMAKSERASEISKIAEEISQESIATEKGWLLEDIEKALHLCKRELVREQIIKEEKRADGRGLKEVRKIDIETNILPSAHGSCLFTRGQTQALVVVTLGNDNDAQMSDILTEKTPICEKFMVNYNFPGFSVGEATPIKAPGRRELGHGNLAKRALQPSVDEGYAHTIRLVSEILESNGSSSMATVCGGALALRAAGVPSVKLVAGVAMGLVFEEDKYAILTDIMGLEDHDGDMDFKVAGNLEGITALQMDIKLGGIEQKVLKEALYQAREAREYILNIMQEASEKIVVNTEVLPKLEIFNIDPNKIPDIIGQGGKTIKEIIDKFEVCIDLDRDKGEVKITGSNQELINQSKEFILNLIHTKSFNKKREKKDISKFEIGEEFIGKVQKVVDFGVFVELRDGVDGLLHSSKIKEKLDLGDEIKVKVADIKNGKVSLDLV</sequence>
<dbReference type="SUPFAM" id="SSF50249">
    <property type="entry name" value="Nucleic acid-binding proteins"/>
    <property type="match status" value="1"/>
</dbReference>
<dbReference type="HOGENOM" id="CLU_004217_2_2_7"/>
<gene>
    <name evidence="8 10" type="primary">pnp</name>
    <name evidence="10" type="ORF">CINS_0573</name>
</gene>
<dbReference type="InterPro" id="IPR001247">
    <property type="entry name" value="ExoRNase_PH_dom1"/>
</dbReference>
<dbReference type="FunFam" id="3.30.230.70:FF:000026">
    <property type="entry name" value="Polyribonucleotide nucleotidyltransferase"/>
    <property type="match status" value="1"/>
</dbReference>
<dbReference type="Proteomes" id="UP000031163">
    <property type="component" value="Chromosome"/>
</dbReference>
<comment type="subcellular location">
    <subcellularLocation>
        <location evidence="8">Cytoplasm</location>
    </subcellularLocation>
</comment>
<dbReference type="InterPro" id="IPR036345">
    <property type="entry name" value="ExoRNase_PH_dom2_sf"/>
</dbReference>
<dbReference type="Gene3D" id="3.30.230.70">
    <property type="entry name" value="GHMP Kinase, N-terminal domain"/>
    <property type="match status" value="2"/>
</dbReference>
<dbReference type="InterPro" id="IPR015847">
    <property type="entry name" value="ExoRNase_PH_dom2"/>
</dbReference>
<dbReference type="InterPro" id="IPR003029">
    <property type="entry name" value="S1_domain"/>
</dbReference>
<organism evidence="10 11">
    <name type="scientific">Campylobacter insulaenigrae NCTC 12927</name>
    <dbReference type="NCBI Taxonomy" id="1031564"/>
    <lineage>
        <taxon>Bacteria</taxon>
        <taxon>Pseudomonadati</taxon>
        <taxon>Campylobacterota</taxon>
        <taxon>Epsilonproteobacteria</taxon>
        <taxon>Campylobacterales</taxon>
        <taxon>Campylobacteraceae</taxon>
        <taxon>Campylobacter</taxon>
    </lineage>
</organism>
<dbReference type="GO" id="GO:0006402">
    <property type="term" value="P:mRNA catabolic process"/>
    <property type="evidence" value="ECO:0007669"/>
    <property type="project" value="UniProtKB-UniRule"/>
</dbReference>
<dbReference type="HAMAP" id="MF_01595">
    <property type="entry name" value="PNPase"/>
    <property type="match status" value="1"/>
</dbReference>
<feature type="domain" description="S1 motif" evidence="9">
    <location>
        <begin position="643"/>
        <end position="702"/>
    </location>
</feature>
<dbReference type="PANTHER" id="PTHR11252">
    <property type="entry name" value="POLYRIBONUCLEOTIDE NUCLEOTIDYLTRANSFERASE"/>
    <property type="match status" value="1"/>
</dbReference>
<dbReference type="FunFam" id="3.30.230.70:FF:000029">
    <property type="entry name" value="Polyribonucleotide nucleotidyltransferase"/>
    <property type="match status" value="1"/>
</dbReference>
<dbReference type="SUPFAM" id="SSF54791">
    <property type="entry name" value="Eukaryotic type KH-domain (KH-domain type I)"/>
    <property type="match status" value="1"/>
</dbReference>
<dbReference type="GO" id="GO:0005829">
    <property type="term" value="C:cytosol"/>
    <property type="evidence" value="ECO:0007669"/>
    <property type="project" value="TreeGrafter"/>
</dbReference>
<protein>
    <recommendedName>
        <fullName evidence="8">Polyribonucleotide nucleotidyltransferase</fullName>
        <ecNumber evidence="8">2.7.7.8</ecNumber>
    </recommendedName>
    <alternativeName>
        <fullName evidence="8">Polynucleotide phosphorylase</fullName>
        <shortName evidence="8">PNPase</shortName>
    </alternativeName>
</protein>
<dbReference type="InterPro" id="IPR004088">
    <property type="entry name" value="KH_dom_type_1"/>
</dbReference>
<evidence type="ECO:0000256" key="8">
    <source>
        <dbReference type="HAMAP-Rule" id="MF_01595"/>
    </source>
</evidence>
<dbReference type="GO" id="GO:0006396">
    <property type="term" value="P:RNA processing"/>
    <property type="evidence" value="ECO:0007669"/>
    <property type="project" value="InterPro"/>
</dbReference>
<dbReference type="NCBIfam" id="NF008805">
    <property type="entry name" value="PRK11824.1"/>
    <property type="match status" value="1"/>
</dbReference>
<dbReference type="Pfam" id="PF00013">
    <property type="entry name" value="KH_1"/>
    <property type="match status" value="1"/>
</dbReference>
<dbReference type="GO" id="GO:0004654">
    <property type="term" value="F:polyribonucleotide nucleotidyltransferase activity"/>
    <property type="evidence" value="ECO:0007669"/>
    <property type="project" value="UniProtKB-UniRule"/>
</dbReference>
<dbReference type="CDD" id="cd11364">
    <property type="entry name" value="RNase_PH_PNPase_2"/>
    <property type="match status" value="1"/>
</dbReference>
<comment type="catalytic activity">
    <reaction evidence="8">
        <text>RNA(n+1) + phosphate = RNA(n) + a ribonucleoside 5'-diphosphate</text>
        <dbReference type="Rhea" id="RHEA:22096"/>
        <dbReference type="Rhea" id="RHEA-COMP:14527"/>
        <dbReference type="Rhea" id="RHEA-COMP:17342"/>
        <dbReference type="ChEBI" id="CHEBI:43474"/>
        <dbReference type="ChEBI" id="CHEBI:57930"/>
        <dbReference type="ChEBI" id="CHEBI:140395"/>
        <dbReference type="EC" id="2.7.7.8"/>
    </reaction>
</comment>
<evidence type="ECO:0000259" key="9">
    <source>
        <dbReference type="PROSITE" id="PS50126"/>
    </source>
</evidence>
<dbReference type="GO" id="GO:0000175">
    <property type="term" value="F:3'-5'-RNA exonuclease activity"/>
    <property type="evidence" value="ECO:0007669"/>
    <property type="project" value="TreeGrafter"/>
</dbReference>
<dbReference type="AlphaFoldDB" id="A0A0A8H0L7"/>
<proteinExistence type="inferred from homology"/>
<evidence type="ECO:0000256" key="2">
    <source>
        <dbReference type="ARBA" id="ARBA00022490"/>
    </source>
</evidence>
<dbReference type="GeneID" id="74431381"/>
<dbReference type="Gene3D" id="3.30.1370.10">
    <property type="entry name" value="K Homology domain, type 1"/>
    <property type="match status" value="1"/>
</dbReference>
<dbReference type="Pfam" id="PF00575">
    <property type="entry name" value="S1"/>
    <property type="match status" value="1"/>
</dbReference>
<dbReference type="GO" id="GO:0003723">
    <property type="term" value="F:RNA binding"/>
    <property type="evidence" value="ECO:0007669"/>
    <property type="project" value="UniProtKB-UniRule"/>
</dbReference>
<dbReference type="SUPFAM" id="SSF55666">
    <property type="entry name" value="Ribonuclease PH domain 2-like"/>
    <property type="match status" value="2"/>
</dbReference>
<dbReference type="InterPro" id="IPR036456">
    <property type="entry name" value="PNPase_PH_RNA-bd_sf"/>
</dbReference>
<dbReference type="EC" id="2.7.7.8" evidence="8"/>
<dbReference type="InterPro" id="IPR015848">
    <property type="entry name" value="PNPase_PH_RNA-bd_bac/org-type"/>
</dbReference>
<dbReference type="Gene3D" id="2.40.50.140">
    <property type="entry name" value="Nucleic acid-binding proteins"/>
    <property type="match status" value="1"/>
</dbReference>
<dbReference type="InterPro" id="IPR004087">
    <property type="entry name" value="KH_dom"/>
</dbReference>
<evidence type="ECO:0000313" key="11">
    <source>
        <dbReference type="Proteomes" id="UP000031163"/>
    </source>
</evidence>
<dbReference type="PIRSF" id="PIRSF005499">
    <property type="entry name" value="PNPase"/>
    <property type="match status" value="1"/>
</dbReference>
<keyword evidence="7 8" id="KW-0694">RNA-binding</keyword>
<comment type="function">
    <text evidence="8">Involved in mRNA degradation. Catalyzes the phosphorolysis of single-stranded polyribonucleotides processively in the 3'- to 5'-direction.</text>
</comment>
<keyword evidence="2 8" id="KW-0963">Cytoplasm</keyword>
<comment type="cofactor">
    <cofactor evidence="8">
        <name>Mg(2+)</name>
        <dbReference type="ChEBI" id="CHEBI:18420"/>
    </cofactor>
</comment>
<dbReference type="KEGG" id="cis:CINS_0573"/>
<evidence type="ECO:0000256" key="4">
    <source>
        <dbReference type="ARBA" id="ARBA00022695"/>
    </source>
</evidence>
<keyword evidence="3 8" id="KW-0808">Transferase</keyword>
<dbReference type="EMBL" id="CP007770">
    <property type="protein sequence ID" value="AJC87551.1"/>
    <property type="molecule type" value="Genomic_DNA"/>
</dbReference>
<evidence type="ECO:0000256" key="1">
    <source>
        <dbReference type="ARBA" id="ARBA00007404"/>
    </source>
</evidence>
<dbReference type="SUPFAM" id="SSF46915">
    <property type="entry name" value="Polynucleotide phosphorylase/guanosine pentaphosphate synthase (PNPase/GPSI), domain 3"/>
    <property type="match status" value="1"/>
</dbReference>
<dbReference type="Pfam" id="PF01138">
    <property type="entry name" value="RNase_PH"/>
    <property type="match status" value="2"/>
</dbReference>
<accession>A0A0A8H0L7</accession>
<comment type="similarity">
    <text evidence="1 8">Belongs to the polyribonucleotide nucleotidyltransferase family.</text>
</comment>
<keyword evidence="6 8" id="KW-0460">Magnesium</keyword>
<dbReference type="InterPro" id="IPR036612">
    <property type="entry name" value="KH_dom_type_1_sf"/>
</dbReference>
<dbReference type="InterPro" id="IPR012162">
    <property type="entry name" value="PNPase"/>
</dbReference>
<feature type="binding site" evidence="8">
    <location>
        <position position="493"/>
    </location>
    <ligand>
        <name>Mg(2+)</name>
        <dbReference type="ChEBI" id="CHEBI:18420"/>
    </ligand>
</feature>
<evidence type="ECO:0000256" key="7">
    <source>
        <dbReference type="ARBA" id="ARBA00022884"/>
    </source>
</evidence>
<dbReference type="InterPro" id="IPR012340">
    <property type="entry name" value="NA-bd_OB-fold"/>
</dbReference>
<dbReference type="SMART" id="SM00322">
    <property type="entry name" value="KH"/>
    <property type="match status" value="1"/>
</dbReference>
<name>A0A0A8H0L7_9BACT</name>
<dbReference type="SUPFAM" id="SSF54211">
    <property type="entry name" value="Ribosomal protein S5 domain 2-like"/>
    <property type="match status" value="2"/>
</dbReference>
<dbReference type="PROSITE" id="PS50126">
    <property type="entry name" value="S1"/>
    <property type="match status" value="1"/>
</dbReference>
<dbReference type="STRING" id="1031564.CINS_0573"/>
<dbReference type="CDD" id="cd02393">
    <property type="entry name" value="KH-I_PNPase"/>
    <property type="match status" value="1"/>
</dbReference>
<dbReference type="PANTHER" id="PTHR11252:SF0">
    <property type="entry name" value="POLYRIBONUCLEOTIDE NUCLEOTIDYLTRANSFERASE 1, MITOCHONDRIAL"/>
    <property type="match status" value="1"/>
</dbReference>
<dbReference type="GO" id="GO:0000287">
    <property type="term" value="F:magnesium ion binding"/>
    <property type="evidence" value="ECO:0007669"/>
    <property type="project" value="UniProtKB-UniRule"/>
</dbReference>
<reference evidence="10 11" key="1">
    <citation type="journal article" date="2014" name="Genome Biol. Evol.">
        <title>Comparative Genomics of the Campylobacter lari Group.</title>
        <authorList>
            <person name="Miller W.G."/>
            <person name="Yee E."/>
            <person name="Chapman M.H."/>
            <person name="Smith T.P."/>
            <person name="Bono J.L."/>
            <person name="Huynh S."/>
            <person name="Parker C.T."/>
            <person name="Vandamme P."/>
            <person name="Luong K."/>
            <person name="Korlach J."/>
        </authorList>
    </citation>
    <scope>NUCLEOTIDE SEQUENCE [LARGE SCALE GENOMIC DNA]</scope>
    <source>
        <strain evidence="10 11">NCTC 12927</strain>
    </source>
</reference>
<dbReference type="Pfam" id="PF03726">
    <property type="entry name" value="PNPase"/>
    <property type="match status" value="1"/>
</dbReference>
<dbReference type="PROSITE" id="PS50084">
    <property type="entry name" value="KH_TYPE_1"/>
    <property type="match status" value="1"/>
</dbReference>
<dbReference type="SMART" id="SM00316">
    <property type="entry name" value="S1"/>
    <property type="match status" value="1"/>
</dbReference>
<evidence type="ECO:0000256" key="6">
    <source>
        <dbReference type="ARBA" id="ARBA00022842"/>
    </source>
</evidence>
<dbReference type="InterPro" id="IPR027408">
    <property type="entry name" value="PNPase/RNase_PH_dom_sf"/>
</dbReference>
<dbReference type="FunFam" id="3.30.1370.10:FF:000001">
    <property type="entry name" value="Polyribonucleotide nucleotidyltransferase"/>
    <property type="match status" value="1"/>
</dbReference>
<keyword evidence="4 8" id="KW-0548">Nucleotidyltransferase</keyword>